<dbReference type="EMBL" id="KZ288259">
    <property type="protein sequence ID" value="PBC30480.1"/>
    <property type="molecule type" value="Genomic_DNA"/>
</dbReference>
<accession>A0A2A3EFI0</accession>
<evidence type="ECO:0000313" key="1">
    <source>
        <dbReference type="EMBL" id="PBC30480.1"/>
    </source>
</evidence>
<sequence length="71" mass="7979">MASSKGDGSQIVGLTRGSERNSYDIRVELWAYGCGKVTVRGRMDYCDFNWILDSSVFLTSNSKESNSKEFK</sequence>
<dbReference type="Proteomes" id="UP000242457">
    <property type="component" value="Unassembled WGS sequence"/>
</dbReference>
<evidence type="ECO:0000313" key="2">
    <source>
        <dbReference type="Proteomes" id="UP000242457"/>
    </source>
</evidence>
<name>A0A2A3EFI0_APICC</name>
<dbReference type="AlphaFoldDB" id="A0A2A3EFI0"/>
<protein>
    <submittedName>
        <fullName evidence="1">Uncharacterized protein</fullName>
    </submittedName>
</protein>
<gene>
    <name evidence="1" type="ORF">APICC_06244</name>
</gene>
<reference evidence="1 2" key="1">
    <citation type="submission" date="2014-07" db="EMBL/GenBank/DDBJ databases">
        <title>Genomic and transcriptomic analysis on Apis cerana provide comprehensive insights into honey bee biology.</title>
        <authorList>
            <person name="Diao Q."/>
            <person name="Sun L."/>
            <person name="Zheng H."/>
            <person name="Zheng H."/>
            <person name="Xu S."/>
            <person name="Wang S."/>
            <person name="Zeng Z."/>
            <person name="Hu F."/>
            <person name="Su S."/>
            <person name="Wu J."/>
        </authorList>
    </citation>
    <scope>NUCLEOTIDE SEQUENCE [LARGE SCALE GENOMIC DNA]</scope>
    <source>
        <tissue evidence="1">Pupae without intestine</tissue>
    </source>
</reference>
<proteinExistence type="predicted"/>
<organism evidence="1 2">
    <name type="scientific">Apis cerana cerana</name>
    <name type="common">Oriental honeybee</name>
    <dbReference type="NCBI Taxonomy" id="94128"/>
    <lineage>
        <taxon>Eukaryota</taxon>
        <taxon>Metazoa</taxon>
        <taxon>Ecdysozoa</taxon>
        <taxon>Arthropoda</taxon>
        <taxon>Hexapoda</taxon>
        <taxon>Insecta</taxon>
        <taxon>Pterygota</taxon>
        <taxon>Neoptera</taxon>
        <taxon>Endopterygota</taxon>
        <taxon>Hymenoptera</taxon>
        <taxon>Apocrita</taxon>
        <taxon>Aculeata</taxon>
        <taxon>Apoidea</taxon>
        <taxon>Anthophila</taxon>
        <taxon>Apidae</taxon>
        <taxon>Apis</taxon>
    </lineage>
</organism>
<keyword evidence="2" id="KW-1185">Reference proteome</keyword>